<dbReference type="Proteomes" id="UP000093199">
    <property type="component" value="Unassembled WGS sequence"/>
</dbReference>
<feature type="domain" description="HAMP" evidence="10">
    <location>
        <begin position="304"/>
        <end position="358"/>
    </location>
</feature>
<keyword evidence="7" id="KW-0175">Coiled coil</keyword>
<comment type="caution">
    <text evidence="11">The sequence shown here is derived from an EMBL/GenBank/DDBJ whole genome shotgun (WGS) entry which is preliminary data.</text>
</comment>
<dbReference type="GO" id="GO:0007165">
    <property type="term" value="P:signal transduction"/>
    <property type="evidence" value="ECO:0007669"/>
    <property type="project" value="UniProtKB-KW"/>
</dbReference>
<dbReference type="SMART" id="SM00283">
    <property type="entry name" value="MA"/>
    <property type="match status" value="1"/>
</dbReference>
<dbReference type="InterPro" id="IPR003660">
    <property type="entry name" value="HAMP_dom"/>
</dbReference>
<evidence type="ECO:0000256" key="3">
    <source>
        <dbReference type="ARBA" id="ARBA00023136"/>
    </source>
</evidence>
<evidence type="ECO:0000256" key="4">
    <source>
        <dbReference type="ARBA" id="ARBA00023224"/>
    </source>
</evidence>
<dbReference type="STRING" id="33978.A6M13_06440"/>
<proteinExistence type="inferred from homology"/>
<keyword evidence="3 8" id="KW-0472">Membrane</keyword>
<keyword evidence="8" id="KW-1133">Transmembrane helix</keyword>
<dbReference type="Pfam" id="PF00015">
    <property type="entry name" value="MCPsignal"/>
    <property type="match status" value="1"/>
</dbReference>
<gene>
    <name evidence="11" type="ORF">A6M13_06440</name>
</gene>
<evidence type="ECO:0000256" key="7">
    <source>
        <dbReference type="SAM" id="Coils"/>
    </source>
</evidence>
<evidence type="ECO:0000256" key="5">
    <source>
        <dbReference type="ARBA" id="ARBA00029447"/>
    </source>
</evidence>
<dbReference type="PANTHER" id="PTHR32089">
    <property type="entry name" value="METHYL-ACCEPTING CHEMOTAXIS PROTEIN MCPB"/>
    <property type="match status" value="1"/>
</dbReference>
<feature type="domain" description="Methyl-accepting transducer" evidence="9">
    <location>
        <begin position="377"/>
        <end position="613"/>
    </location>
</feature>
<name>A0A1C0Y782_9BACL</name>
<keyword evidence="12" id="KW-1185">Reference proteome</keyword>
<sequence length="664" mass="71774">MFTTLRSKMMAPITVVVVCIIAVFSVFIYMTTNKSIEQNGEALVESVALGIEGAMVAREQAETIMEQEMVAQAALASYIVAKGTTHEDLKRLSEVAGIDEIWSTDAQGNTTLTSIAPTIDFNFGSEPGSQAAEYMALLEADVATSIVQPAQVRVVDDAFYKFVGVGGWQATAPQIVQVARNGQHLLDLEQQIGTTFYIEQLKQYLSDTVLYAAVVRDNGDIVAATAEDTFEHAGFTKDALADNHSFKGDVGGTRTTNFVKALSNGQYLVIAVDAHVLTSIYWGTIIAAIGASILIALLTSVTITKQVKRILSIRDSLDDMSHDEADLTKRIQADSHDEIGQLIMSFNQMMENYQRIIKDLQAQSMTIHAVTNEITQRAQTTEESTAIIVASTQNMKEFSHVQLQSTEDSVDALEELAQNIQHITASISEIAERSAATGQEAAVGSNVMFNLTEQLQQIEQSTAICVEKTEELVNLSGKIGQFTSVITGISNQTNLLALNASIEAARAGEAGKGFAVVADEVRKLAEESKTAADEITYVVQSVQLETTEIVSAILQTSNVVSSGRHVVDEAQATFGNISDGVQIIAKEVESVSEAALVMSANTEEITASFEHIEHLTKQGVDSMDAMMDATGIQHENMNDMTKSVRTLDAVANNLKETTAKYKLT</sequence>
<dbReference type="PROSITE" id="PS50111">
    <property type="entry name" value="CHEMOTAXIS_TRANSDUC_2"/>
    <property type="match status" value="1"/>
</dbReference>
<dbReference type="CDD" id="cd11386">
    <property type="entry name" value="MCP_signal"/>
    <property type="match status" value="1"/>
</dbReference>
<feature type="coiled-coil region" evidence="7">
    <location>
        <begin position="403"/>
        <end position="433"/>
    </location>
</feature>
<dbReference type="Gene3D" id="6.10.340.10">
    <property type="match status" value="1"/>
</dbReference>
<dbReference type="OrthoDB" id="369835at2"/>
<dbReference type="GO" id="GO:0006935">
    <property type="term" value="P:chemotaxis"/>
    <property type="evidence" value="ECO:0007669"/>
    <property type="project" value="InterPro"/>
</dbReference>
<dbReference type="CDD" id="cd06225">
    <property type="entry name" value="HAMP"/>
    <property type="match status" value="1"/>
</dbReference>
<evidence type="ECO:0000256" key="1">
    <source>
        <dbReference type="ARBA" id="ARBA00004236"/>
    </source>
</evidence>
<evidence type="ECO:0000259" key="10">
    <source>
        <dbReference type="PROSITE" id="PS50885"/>
    </source>
</evidence>
<feature type="transmembrane region" description="Helical" evidence="8">
    <location>
        <begin position="280"/>
        <end position="304"/>
    </location>
</feature>
<dbReference type="PROSITE" id="PS50885">
    <property type="entry name" value="HAMP"/>
    <property type="match status" value="1"/>
</dbReference>
<dbReference type="InterPro" id="IPR004089">
    <property type="entry name" value="MCPsignal_dom"/>
</dbReference>
<comment type="subcellular location">
    <subcellularLocation>
        <location evidence="1">Cell membrane</location>
    </subcellularLocation>
</comment>
<dbReference type="GO" id="GO:0005886">
    <property type="term" value="C:plasma membrane"/>
    <property type="evidence" value="ECO:0007669"/>
    <property type="project" value="UniProtKB-SubCell"/>
</dbReference>
<evidence type="ECO:0000313" key="12">
    <source>
        <dbReference type="Proteomes" id="UP000093199"/>
    </source>
</evidence>
<reference evidence="11 12" key="1">
    <citation type="submission" date="2016-07" db="EMBL/GenBank/DDBJ databases">
        <title>Caryophanon tenue genome sequencing.</title>
        <authorList>
            <person name="Verma A."/>
            <person name="Pal Y."/>
            <person name="Krishnamurthi S."/>
        </authorList>
    </citation>
    <scope>NUCLEOTIDE SEQUENCE [LARGE SCALE GENOMIC DNA]</scope>
    <source>
        <strain evidence="11 12">DSM 14152</strain>
    </source>
</reference>
<dbReference type="SUPFAM" id="SSF58104">
    <property type="entry name" value="Methyl-accepting chemotaxis protein (MCP) signaling domain"/>
    <property type="match status" value="1"/>
</dbReference>
<comment type="similarity">
    <text evidence="5">Belongs to the methyl-accepting chemotaxis (MCP) protein family.</text>
</comment>
<dbReference type="AlphaFoldDB" id="A0A1C0Y782"/>
<organism evidence="11 12">
    <name type="scientific">Caryophanon tenue</name>
    <dbReference type="NCBI Taxonomy" id="33978"/>
    <lineage>
        <taxon>Bacteria</taxon>
        <taxon>Bacillati</taxon>
        <taxon>Bacillota</taxon>
        <taxon>Bacilli</taxon>
        <taxon>Bacillales</taxon>
        <taxon>Caryophanaceae</taxon>
        <taxon>Caryophanon</taxon>
    </lineage>
</organism>
<feature type="transmembrane region" description="Helical" evidence="8">
    <location>
        <begin position="12"/>
        <end position="30"/>
    </location>
</feature>
<keyword evidence="8" id="KW-0812">Transmembrane</keyword>
<accession>A0A1C0Y782</accession>
<dbReference type="PANTHER" id="PTHR32089:SF112">
    <property type="entry name" value="LYSOZYME-LIKE PROTEIN-RELATED"/>
    <property type="match status" value="1"/>
</dbReference>
<dbReference type="Gene3D" id="1.10.287.950">
    <property type="entry name" value="Methyl-accepting chemotaxis protein"/>
    <property type="match status" value="1"/>
</dbReference>
<dbReference type="SMART" id="SM00304">
    <property type="entry name" value="HAMP"/>
    <property type="match status" value="1"/>
</dbReference>
<evidence type="ECO:0000259" key="9">
    <source>
        <dbReference type="PROSITE" id="PS50111"/>
    </source>
</evidence>
<dbReference type="PRINTS" id="PR00260">
    <property type="entry name" value="CHEMTRNSDUCR"/>
</dbReference>
<evidence type="ECO:0000256" key="2">
    <source>
        <dbReference type="ARBA" id="ARBA00022475"/>
    </source>
</evidence>
<evidence type="ECO:0000256" key="6">
    <source>
        <dbReference type="PROSITE-ProRule" id="PRU00284"/>
    </source>
</evidence>
<dbReference type="Pfam" id="PF00672">
    <property type="entry name" value="HAMP"/>
    <property type="match status" value="1"/>
</dbReference>
<evidence type="ECO:0008006" key="13">
    <source>
        <dbReference type="Google" id="ProtNLM"/>
    </source>
</evidence>
<dbReference type="InterPro" id="IPR004090">
    <property type="entry name" value="Chemotax_Me-accpt_rcpt"/>
</dbReference>
<dbReference type="EMBL" id="MASJ01000039">
    <property type="protein sequence ID" value="OCS83037.1"/>
    <property type="molecule type" value="Genomic_DNA"/>
</dbReference>
<evidence type="ECO:0000256" key="8">
    <source>
        <dbReference type="SAM" id="Phobius"/>
    </source>
</evidence>
<dbReference type="RefSeq" id="WP_066548006.1">
    <property type="nucleotide sequence ID" value="NZ_MASJ01000039.1"/>
</dbReference>
<protein>
    <recommendedName>
        <fullName evidence="13">Chemotaxis protein</fullName>
    </recommendedName>
</protein>
<keyword evidence="2" id="KW-1003">Cell membrane</keyword>
<dbReference type="GO" id="GO:0004888">
    <property type="term" value="F:transmembrane signaling receptor activity"/>
    <property type="evidence" value="ECO:0007669"/>
    <property type="project" value="InterPro"/>
</dbReference>
<evidence type="ECO:0000313" key="11">
    <source>
        <dbReference type="EMBL" id="OCS83037.1"/>
    </source>
</evidence>
<keyword evidence="4 6" id="KW-0807">Transducer</keyword>